<dbReference type="Proteomes" id="UP000264980">
    <property type="component" value="Chromosome"/>
</dbReference>
<dbReference type="Pfam" id="PF02470">
    <property type="entry name" value="MlaD"/>
    <property type="match status" value="3"/>
</dbReference>
<dbReference type="InterPro" id="IPR051800">
    <property type="entry name" value="PqiA-PqiB_transport"/>
</dbReference>
<sequence>MQKYLKTSIKSDMKPAMPALTLTAHESYGIDAGQPVVLHGMQIGQVVNRQLHEQGVSFTVAISPDYRNLVHDDSKFIINNRLDVKFGIDGMEVIGASAREWVDGGIRLDHGSKSTAKNVYPLYANAEKAAEGITTNQLPPLTLTAQSLPDIQTGSVVIYRKFQMGEIVEVTPQVNQFEVRVHIKLQYRKLLTPNSVFWSECGARIQLNGGGLTVQASPLSRILKGGVGFDNLPGASAGLTSKDKRVLYDSETAALAVGSQITLRTFDASKLSHGLPIRYPGIAIGQLQSLALSPDKKQVIAKAVLYPEYVEDFARQGSRFSVVSPEISAAGVNHLDTLLQPYINVDPGNGRGQRSFELQESTLTDARCPDGLNVLMDAPEGGSLSVGTPVLFCGAEVGTVAGTSPGAMADRVQITLRISKKYQHLVRNNSVFWLASGYNLKWQLWGQQIRIFP</sequence>
<dbReference type="AlphaFoldDB" id="A0A345CQG1"/>
<keyword evidence="4" id="KW-0812">Transmembrane</keyword>
<proteinExistence type="predicted"/>
<name>A0A345CQG1_9GAMM</name>
<dbReference type="InterPro" id="IPR003399">
    <property type="entry name" value="Mce/MlaD"/>
</dbReference>
<evidence type="ECO:0000259" key="7">
    <source>
        <dbReference type="Pfam" id="PF02470"/>
    </source>
</evidence>
<dbReference type="GO" id="GO:0005886">
    <property type="term" value="C:plasma membrane"/>
    <property type="evidence" value="ECO:0007669"/>
    <property type="project" value="UniProtKB-SubCell"/>
</dbReference>
<feature type="domain" description="Mce/MlaD" evidence="7">
    <location>
        <begin position="373"/>
        <end position="432"/>
    </location>
</feature>
<reference evidence="8 9" key="1">
    <citation type="submission" date="2016-01" db="EMBL/GenBank/DDBJ databases">
        <authorList>
            <person name="Oliw E.H."/>
        </authorList>
    </citation>
    <scope>NUCLEOTIDE SEQUENCE [LARGE SCALE GENOMIC DNA]</scope>
    <source>
        <strain evidence="8 9">MDcuke</strain>
    </source>
</reference>
<accession>A0A345CQG1</accession>
<evidence type="ECO:0000256" key="3">
    <source>
        <dbReference type="ARBA" id="ARBA00022519"/>
    </source>
</evidence>
<evidence type="ECO:0000256" key="2">
    <source>
        <dbReference type="ARBA" id="ARBA00022475"/>
    </source>
</evidence>
<feature type="domain" description="Mce/MlaD" evidence="7">
    <location>
        <begin position="258"/>
        <end position="348"/>
    </location>
</feature>
<comment type="subcellular location">
    <subcellularLocation>
        <location evidence="1">Cell inner membrane</location>
    </subcellularLocation>
</comment>
<organism evidence="8 9">
    <name type="scientific">Erwinia tracheiphila</name>
    <dbReference type="NCBI Taxonomy" id="65700"/>
    <lineage>
        <taxon>Bacteria</taxon>
        <taxon>Pseudomonadati</taxon>
        <taxon>Pseudomonadota</taxon>
        <taxon>Gammaproteobacteria</taxon>
        <taxon>Enterobacterales</taxon>
        <taxon>Erwiniaceae</taxon>
        <taxon>Erwinia</taxon>
    </lineage>
</organism>
<keyword evidence="2" id="KW-1003">Cell membrane</keyword>
<evidence type="ECO:0000313" key="8">
    <source>
        <dbReference type="EMBL" id="AXF75678.1"/>
    </source>
</evidence>
<gene>
    <name evidence="8" type="ORF">AV903_05525</name>
</gene>
<dbReference type="PANTHER" id="PTHR30462:SF0">
    <property type="entry name" value="INTERMEMBRANE TRANSPORT PROTEIN YEBT"/>
    <property type="match status" value="1"/>
</dbReference>
<evidence type="ECO:0000256" key="4">
    <source>
        <dbReference type="ARBA" id="ARBA00022692"/>
    </source>
</evidence>
<evidence type="ECO:0000256" key="6">
    <source>
        <dbReference type="ARBA" id="ARBA00023136"/>
    </source>
</evidence>
<keyword evidence="6" id="KW-0472">Membrane</keyword>
<evidence type="ECO:0000313" key="9">
    <source>
        <dbReference type="Proteomes" id="UP000264980"/>
    </source>
</evidence>
<feature type="domain" description="Mce/MlaD" evidence="7">
    <location>
        <begin position="20"/>
        <end position="80"/>
    </location>
</feature>
<dbReference type="PANTHER" id="PTHR30462">
    <property type="entry name" value="INTERMEMBRANE TRANSPORT PROTEIN PQIB-RELATED"/>
    <property type="match status" value="1"/>
</dbReference>
<dbReference type="EMBL" id="CP013970">
    <property type="protein sequence ID" value="AXF75678.1"/>
    <property type="molecule type" value="Genomic_DNA"/>
</dbReference>
<protein>
    <submittedName>
        <fullName evidence="8">MCE family protein</fullName>
    </submittedName>
</protein>
<keyword evidence="5" id="KW-1133">Transmembrane helix</keyword>
<evidence type="ECO:0000256" key="5">
    <source>
        <dbReference type="ARBA" id="ARBA00022989"/>
    </source>
</evidence>
<evidence type="ECO:0000256" key="1">
    <source>
        <dbReference type="ARBA" id="ARBA00004533"/>
    </source>
</evidence>
<keyword evidence="3" id="KW-0997">Cell inner membrane</keyword>